<dbReference type="Proteomes" id="UP000189286">
    <property type="component" value="Unassembled WGS sequence"/>
</dbReference>
<reference evidence="3" key="1">
    <citation type="submission" date="2016-11" db="EMBL/GenBank/DDBJ databases">
        <authorList>
            <person name="Panda P."/>
            <person name="Visnovsky S."/>
            <person name="Pitman A."/>
        </authorList>
    </citation>
    <scope>NUCLEOTIDE SEQUENCE [LARGE SCALE GENOMIC DNA]</scope>
    <source>
        <strain evidence="3">ICMP 9972</strain>
    </source>
</reference>
<dbReference type="Gene3D" id="1.10.3290.10">
    <property type="entry name" value="Fido-like domain"/>
    <property type="match status" value="1"/>
</dbReference>
<evidence type="ECO:0000259" key="1">
    <source>
        <dbReference type="PROSITE" id="PS51459"/>
    </source>
</evidence>
<dbReference type="InterPro" id="IPR003812">
    <property type="entry name" value="Fido"/>
</dbReference>
<comment type="caution">
    <text evidence="2">The sequence shown here is derived from an EMBL/GenBank/DDBJ whole genome shotgun (WGS) entry which is preliminary data.</text>
</comment>
<organism evidence="2 3">
    <name type="scientific">Pectobacterium actinidiae</name>
    <dbReference type="NCBI Taxonomy" id="1507808"/>
    <lineage>
        <taxon>Bacteria</taxon>
        <taxon>Pseudomonadati</taxon>
        <taxon>Pseudomonadota</taxon>
        <taxon>Gammaproteobacteria</taxon>
        <taxon>Enterobacterales</taxon>
        <taxon>Pectobacteriaceae</taxon>
        <taxon>Pectobacterium</taxon>
    </lineage>
</organism>
<dbReference type="AlphaFoldDB" id="A0A1V2R1R8"/>
<sequence>MENYIVDGNIIRVHQCLYPSLHNISEESHQKIQEGMFKLRLGKNKNGCYEIFLENVNKHIDNNQLDVLQHRLSSYIDKKIISSDRKYSIDEVNIYKYQNCELRSFLYNDESFLSFIESIGGYFRTQGNKIRTKNIRTVPEPDGSYTEYINATMVINELSKLRQFIKTYQTVNPLFCAIVASVSILCIHPLADGNGRLSRFIFNLILERSSNNYIPLTELCHAARSGYVLSMREAMLFSEWDSAVHFYCACLSLAIGWSELSSM</sequence>
<dbReference type="OrthoDB" id="9807853at2"/>
<accession>A0A1V2R1R8</accession>
<protein>
    <recommendedName>
        <fullName evidence="1">Fido domain-containing protein</fullName>
    </recommendedName>
</protein>
<dbReference type="SUPFAM" id="SSF140931">
    <property type="entry name" value="Fic-like"/>
    <property type="match status" value="1"/>
</dbReference>
<dbReference type="RefSeq" id="WP_039363446.1">
    <property type="nucleotide sequence ID" value="NZ_CP097896.1"/>
</dbReference>
<evidence type="ECO:0000313" key="2">
    <source>
        <dbReference type="EMBL" id="ONK04225.1"/>
    </source>
</evidence>
<dbReference type="PROSITE" id="PS51459">
    <property type="entry name" value="FIDO"/>
    <property type="match status" value="1"/>
</dbReference>
<dbReference type="InterPro" id="IPR036597">
    <property type="entry name" value="Fido-like_dom_sf"/>
</dbReference>
<name>A0A1V2R1R8_9GAMM</name>
<evidence type="ECO:0000313" key="3">
    <source>
        <dbReference type="Proteomes" id="UP000189286"/>
    </source>
</evidence>
<proteinExistence type="predicted"/>
<feature type="domain" description="Fido" evidence="1">
    <location>
        <begin position="107"/>
        <end position="249"/>
    </location>
</feature>
<gene>
    <name evidence="2" type="ORF">BSK71_14615</name>
</gene>
<dbReference type="Pfam" id="PF02661">
    <property type="entry name" value="Fic"/>
    <property type="match status" value="1"/>
</dbReference>
<dbReference type="EMBL" id="MPUJ01000009">
    <property type="protein sequence ID" value="ONK04225.1"/>
    <property type="molecule type" value="Genomic_DNA"/>
</dbReference>